<dbReference type="GO" id="GO:0006085">
    <property type="term" value="P:acetyl-CoA biosynthetic process"/>
    <property type="evidence" value="ECO:0007669"/>
    <property type="project" value="TreeGrafter"/>
</dbReference>
<evidence type="ECO:0000313" key="3">
    <source>
        <dbReference type="Proteomes" id="UP001222434"/>
    </source>
</evidence>
<reference evidence="2" key="1">
    <citation type="submission" date="2021-08" db="EMBL/GenBank/DDBJ databases">
        <authorList>
            <person name="Papudeshi B."/>
            <person name="Bashey-Visser F."/>
        </authorList>
    </citation>
    <scope>NUCLEOTIDE SEQUENCE</scope>
    <source>
        <strain evidence="2">MC_266_E_2016</strain>
    </source>
</reference>
<dbReference type="Proteomes" id="UP001222434">
    <property type="component" value="Unassembled WGS sequence"/>
</dbReference>
<feature type="non-terminal residue" evidence="2">
    <location>
        <position position="1"/>
    </location>
</feature>
<feature type="non-terminal residue" evidence="2">
    <location>
        <position position="84"/>
    </location>
</feature>
<dbReference type="EC" id="6.2.1.1" evidence="2"/>
<gene>
    <name evidence="2" type="ORF">KKJ01_22430</name>
</gene>
<keyword evidence="2" id="KW-0436">Ligase</keyword>
<dbReference type="EMBL" id="JAILSO010000374">
    <property type="protein sequence ID" value="MDE1480840.1"/>
    <property type="molecule type" value="Genomic_DNA"/>
</dbReference>
<dbReference type="Pfam" id="PF16177">
    <property type="entry name" value="ACAS_N"/>
    <property type="match status" value="1"/>
</dbReference>
<feature type="domain" description="Acetyl-coenzyme A synthetase N-terminal" evidence="1">
    <location>
        <begin position="19"/>
        <end position="76"/>
    </location>
</feature>
<organism evidence="2 3">
    <name type="scientific">Xenorhabdus bovienii</name>
    <name type="common">Xenorhabdus nematophila subsp. bovienii</name>
    <dbReference type="NCBI Taxonomy" id="40576"/>
    <lineage>
        <taxon>Bacteria</taxon>
        <taxon>Pseudomonadati</taxon>
        <taxon>Pseudomonadota</taxon>
        <taxon>Gammaproteobacteria</taxon>
        <taxon>Enterobacterales</taxon>
        <taxon>Morganellaceae</taxon>
        <taxon>Xenorhabdus</taxon>
    </lineage>
</organism>
<comment type="caution">
    <text evidence="2">The sequence shown here is derived from an EMBL/GenBank/DDBJ whole genome shotgun (WGS) entry which is preliminary data.</text>
</comment>
<dbReference type="Gene3D" id="3.40.50.12780">
    <property type="entry name" value="N-terminal domain of ligase-like"/>
    <property type="match status" value="1"/>
</dbReference>
<dbReference type="GO" id="GO:0005829">
    <property type="term" value="C:cytosol"/>
    <property type="evidence" value="ECO:0007669"/>
    <property type="project" value="TreeGrafter"/>
</dbReference>
<dbReference type="PANTHER" id="PTHR24095">
    <property type="entry name" value="ACETYL-COENZYME A SYNTHETASE"/>
    <property type="match status" value="1"/>
</dbReference>
<sequence length="84" mass="9802">KHLIPADIADTALISKQQYLQDYQWSLQDPEGFWGEKGKIVDWIKPYTKVKNTSFDPGHISVRWFEDGTLNLSANCLDRHLQER</sequence>
<evidence type="ECO:0000259" key="1">
    <source>
        <dbReference type="Pfam" id="PF16177"/>
    </source>
</evidence>
<accession>A0AAJ1JBR5</accession>
<reference evidence="2" key="2">
    <citation type="journal article" date="2022" name="J. Evol. Biol.">
        <title>Pre- and post-association barriers to host switching in sympatric mutualists.</title>
        <authorList>
            <person name="Dinges Z.M."/>
            <person name="Phillips R.K."/>
            <person name="Lively C.M."/>
            <person name="Bashey F."/>
        </authorList>
    </citation>
    <scope>NUCLEOTIDE SEQUENCE</scope>
    <source>
        <strain evidence="2">MC_266_E_2016</strain>
    </source>
</reference>
<dbReference type="RefSeq" id="WP_274714154.1">
    <property type="nucleotide sequence ID" value="NZ_JAILSO010000374.1"/>
</dbReference>
<dbReference type="GO" id="GO:0003987">
    <property type="term" value="F:acetate-CoA ligase activity"/>
    <property type="evidence" value="ECO:0007669"/>
    <property type="project" value="UniProtKB-EC"/>
</dbReference>
<name>A0AAJ1JBR5_XENBV</name>
<dbReference type="PANTHER" id="PTHR24095:SF243">
    <property type="entry name" value="ACETYL-COENZYME A SYNTHETASE"/>
    <property type="match status" value="1"/>
</dbReference>
<protein>
    <submittedName>
        <fullName evidence="2">Acetyl-coenzyme A synthetase</fullName>
        <ecNumber evidence="2">6.2.1.1</ecNumber>
    </submittedName>
</protein>
<dbReference type="InterPro" id="IPR032387">
    <property type="entry name" value="ACAS_N"/>
</dbReference>
<proteinExistence type="predicted"/>
<dbReference type="AlphaFoldDB" id="A0AAJ1JBR5"/>
<dbReference type="InterPro" id="IPR042099">
    <property type="entry name" value="ANL_N_sf"/>
</dbReference>
<evidence type="ECO:0000313" key="2">
    <source>
        <dbReference type="EMBL" id="MDE1480840.1"/>
    </source>
</evidence>
<dbReference type="SUPFAM" id="SSF56801">
    <property type="entry name" value="Acetyl-CoA synthetase-like"/>
    <property type="match status" value="1"/>
</dbReference>